<feature type="active site" evidence="7">
    <location>
        <position position="146"/>
    </location>
</feature>
<evidence type="ECO:0000313" key="9">
    <source>
        <dbReference type="EMBL" id="EPD12868.1"/>
    </source>
</evidence>
<accession>A0AB33Z0Y6</accession>
<gene>
    <name evidence="7" type="primary">ispE</name>
    <name evidence="9" type="ORF">L196_08361</name>
</gene>
<dbReference type="InterPro" id="IPR014721">
    <property type="entry name" value="Ribsml_uS5_D2-typ_fold_subgr"/>
</dbReference>
<protein>
    <recommendedName>
        <fullName evidence="1 7">4-diphosphocytidyl-2-C-methyl-D-erythritol kinase</fullName>
        <shortName evidence="7">CMK</shortName>
        <ecNumber evidence="7">2.7.1.148</ecNumber>
    </recommendedName>
    <alternativeName>
        <fullName evidence="7">4-(cytidine-5'-diphospho)-2-C-methyl-D-erythritol kinase</fullName>
    </alternativeName>
</protein>
<comment type="similarity">
    <text evidence="7">Belongs to the GHMP kinase family. IspE subfamily.</text>
</comment>
<keyword evidence="4 7" id="KW-0418">Kinase</keyword>
<feature type="binding site" evidence="7">
    <location>
        <begin position="104"/>
        <end position="114"/>
    </location>
    <ligand>
        <name>ATP</name>
        <dbReference type="ChEBI" id="CHEBI:30616"/>
    </ligand>
</feature>
<proteinExistence type="inferred from homology"/>
<dbReference type="Gene3D" id="3.30.70.890">
    <property type="entry name" value="GHMP kinase, C-terminal domain"/>
    <property type="match status" value="1"/>
</dbReference>
<evidence type="ECO:0000259" key="8">
    <source>
        <dbReference type="Pfam" id="PF00288"/>
    </source>
</evidence>
<evidence type="ECO:0000256" key="5">
    <source>
        <dbReference type="ARBA" id="ARBA00022840"/>
    </source>
</evidence>
<dbReference type="PANTHER" id="PTHR43527:SF2">
    <property type="entry name" value="4-DIPHOSPHOCYTIDYL-2-C-METHYL-D-ERYTHRITOL KINASE, CHLOROPLASTIC"/>
    <property type="match status" value="1"/>
</dbReference>
<dbReference type="AlphaFoldDB" id="A0AB33Z0Y6"/>
<name>A0AB33Z0Y6_9GAMM</name>
<dbReference type="PIRSF" id="PIRSF010376">
    <property type="entry name" value="IspE"/>
    <property type="match status" value="1"/>
</dbReference>
<evidence type="ECO:0000256" key="2">
    <source>
        <dbReference type="ARBA" id="ARBA00022679"/>
    </source>
</evidence>
<evidence type="ECO:0000256" key="1">
    <source>
        <dbReference type="ARBA" id="ARBA00017473"/>
    </source>
</evidence>
<comment type="catalytic activity">
    <reaction evidence="7">
        <text>4-CDP-2-C-methyl-D-erythritol + ATP = 4-CDP-2-C-methyl-D-erythritol 2-phosphate + ADP + H(+)</text>
        <dbReference type="Rhea" id="RHEA:18437"/>
        <dbReference type="ChEBI" id="CHEBI:15378"/>
        <dbReference type="ChEBI" id="CHEBI:30616"/>
        <dbReference type="ChEBI" id="CHEBI:57823"/>
        <dbReference type="ChEBI" id="CHEBI:57919"/>
        <dbReference type="ChEBI" id="CHEBI:456216"/>
        <dbReference type="EC" id="2.7.1.148"/>
    </reaction>
</comment>
<keyword evidence="10" id="KW-1185">Reference proteome</keyword>
<dbReference type="InterPro" id="IPR036554">
    <property type="entry name" value="GHMP_kinase_C_sf"/>
</dbReference>
<dbReference type="GO" id="GO:0019288">
    <property type="term" value="P:isopentenyl diphosphate biosynthetic process, methylerythritol 4-phosphate pathway"/>
    <property type="evidence" value="ECO:0007669"/>
    <property type="project" value="UniProtKB-UniRule"/>
</dbReference>
<evidence type="ECO:0000256" key="6">
    <source>
        <dbReference type="ARBA" id="ARBA00023229"/>
    </source>
</evidence>
<dbReference type="InterPro" id="IPR004424">
    <property type="entry name" value="IspE"/>
</dbReference>
<organism evidence="9 10">
    <name type="scientific">Cycloclasticus pugetii</name>
    <dbReference type="NCBI Taxonomy" id="34068"/>
    <lineage>
        <taxon>Bacteria</taxon>
        <taxon>Pseudomonadati</taxon>
        <taxon>Pseudomonadota</taxon>
        <taxon>Gammaproteobacteria</taxon>
        <taxon>Thiotrichales</taxon>
        <taxon>Piscirickettsiaceae</taxon>
        <taxon>Cycloclasticus</taxon>
    </lineage>
</organism>
<dbReference type="InterPro" id="IPR020568">
    <property type="entry name" value="Ribosomal_Su5_D2-typ_SF"/>
</dbReference>
<evidence type="ECO:0000256" key="4">
    <source>
        <dbReference type="ARBA" id="ARBA00022777"/>
    </source>
</evidence>
<comment type="caution">
    <text evidence="9">The sequence shown here is derived from an EMBL/GenBank/DDBJ whole genome shotgun (WGS) entry which is preliminary data.</text>
</comment>
<dbReference type="NCBIfam" id="TIGR00154">
    <property type="entry name" value="ispE"/>
    <property type="match status" value="1"/>
</dbReference>
<feature type="domain" description="GHMP kinase N-terminal" evidence="8">
    <location>
        <begin position="76"/>
        <end position="153"/>
    </location>
</feature>
<keyword evidence="5 7" id="KW-0067">ATP-binding</keyword>
<dbReference type="SUPFAM" id="SSF54211">
    <property type="entry name" value="Ribosomal protein S5 domain 2-like"/>
    <property type="match status" value="1"/>
</dbReference>
<dbReference type="SUPFAM" id="SSF55060">
    <property type="entry name" value="GHMP Kinase, C-terminal domain"/>
    <property type="match status" value="1"/>
</dbReference>
<dbReference type="HAMAP" id="MF_00061">
    <property type="entry name" value="IspE"/>
    <property type="match status" value="1"/>
</dbReference>
<evidence type="ECO:0000256" key="7">
    <source>
        <dbReference type="HAMAP-Rule" id="MF_00061"/>
    </source>
</evidence>
<feature type="active site" evidence="7">
    <location>
        <position position="21"/>
    </location>
</feature>
<dbReference type="GO" id="GO:0016114">
    <property type="term" value="P:terpenoid biosynthetic process"/>
    <property type="evidence" value="ECO:0007669"/>
    <property type="project" value="UniProtKB-UniRule"/>
</dbReference>
<sequence length="297" mass="32666">MVDGKIAVTEWEEHWWPAPAKLNLMLNIVGQRPDGYHELQTVFQLIGISDWLNVVPTEDGEITLSCNSVSLATNTNLVVQAANLLKQQANASLGAKIILKKILPMGAGLGGGSSDAATTLIVLNAVWGLGYSVEELEMLGLKLGADVPVFVRGLSAWAEGIGEKMTVIDLPEKWFVVVNPPYHCSTKEVFSHNSLTRDNSAITIRDFLDGQEDNSCLPVVREISQELDAVYLQFSEFSKVYLTGTGSSMFAKCDTRQEAVLLSERLPDGWNKWVVKGVSESPLQKSLKQFFNRLNQV</sequence>
<keyword evidence="6 7" id="KW-0414">Isoprene biosynthesis</keyword>
<dbReference type="InterPro" id="IPR006204">
    <property type="entry name" value="GHMP_kinase_N_dom"/>
</dbReference>
<comment type="pathway">
    <text evidence="7">Isoprenoid biosynthesis; isopentenyl diphosphate biosynthesis via DXP pathway; isopentenyl diphosphate from 1-deoxy-D-xylulose 5-phosphate: step 3/6.</text>
</comment>
<comment type="function">
    <text evidence="7">Catalyzes the phosphorylation of the position 2 hydroxy group of 4-diphosphocytidyl-2C-methyl-D-erythritol.</text>
</comment>
<evidence type="ECO:0000256" key="3">
    <source>
        <dbReference type="ARBA" id="ARBA00022741"/>
    </source>
</evidence>
<dbReference type="PANTHER" id="PTHR43527">
    <property type="entry name" value="4-DIPHOSPHOCYTIDYL-2-C-METHYL-D-ERYTHRITOL KINASE, CHLOROPLASTIC"/>
    <property type="match status" value="1"/>
</dbReference>
<dbReference type="EC" id="2.7.1.148" evidence="7"/>
<keyword evidence="2 7" id="KW-0808">Transferase</keyword>
<dbReference type="RefSeq" id="WP_015006536.1">
    <property type="nucleotide sequence ID" value="NZ_JARGOU010000022.1"/>
</dbReference>
<dbReference type="EMBL" id="ASHL01000006">
    <property type="protein sequence ID" value="EPD12868.1"/>
    <property type="molecule type" value="Genomic_DNA"/>
</dbReference>
<evidence type="ECO:0000313" key="10">
    <source>
        <dbReference type="Proteomes" id="UP000015462"/>
    </source>
</evidence>
<dbReference type="Pfam" id="PF00288">
    <property type="entry name" value="GHMP_kinases_N"/>
    <property type="match status" value="1"/>
</dbReference>
<reference evidence="9 10" key="1">
    <citation type="journal article" date="2013" name="Genome Announc.">
        <title>Genome Sequence of the Pyrene- and Fluoranthene-Degrading Bacterium Cycloclasticus sp. Strain PY97M.</title>
        <authorList>
            <person name="Cui Z."/>
            <person name="Xu G."/>
            <person name="Li Q."/>
            <person name="Gao W."/>
            <person name="Zheng L."/>
        </authorList>
    </citation>
    <scope>NUCLEOTIDE SEQUENCE [LARGE SCALE GENOMIC DNA]</scope>
    <source>
        <strain evidence="9 10">PY97M</strain>
    </source>
</reference>
<dbReference type="Proteomes" id="UP000015462">
    <property type="component" value="Unassembled WGS sequence"/>
</dbReference>
<dbReference type="GO" id="GO:0050515">
    <property type="term" value="F:4-(cytidine 5'-diphospho)-2-C-methyl-D-erythritol kinase activity"/>
    <property type="evidence" value="ECO:0007669"/>
    <property type="project" value="UniProtKB-UniRule"/>
</dbReference>
<dbReference type="Gene3D" id="3.30.230.10">
    <property type="match status" value="1"/>
</dbReference>
<dbReference type="GO" id="GO:0005524">
    <property type="term" value="F:ATP binding"/>
    <property type="evidence" value="ECO:0007669"/>
    <property type="project" value="UniProtKB-UniRule"/>
</dbReference>
<keyword evidence="3 7" id="KW-0547">Nucleotide-binding</keyword>